<dbReference type="Gene3D" id="1.25.40.20">
    <property type="entry name" value="Ankyrin repeat-containing domain"/>
    <property type="match status" value="1"/>
</dbReference>
<dbReference type="PANTHER" id="PTHR24166">
    <property type="entry name" value="ROLLING PEBBLES, ISOFORM B"/>
    <property type="match status" value="1"/>
</dbReference>
<proteinExistence type="predicted"/>
<dbReference type="InterPro" id="IPR036770">
    <property type="entry name" value="Ankyrin_rpt-contain_sf"/>
</dbReference>
<dbReference type="Pfam" id="PF12796">
    <property type="entry name" value="Ank_2"/>
    <property type="match status" value="1"/>
</dbReference>
<feature type="repeat" description="ANK" evidence="3">
    <location>
        <begin position="50"/>
        <end position="82"/>
    </location>
</feature>
<feature type="repeat" description="ANK" evidence="3">
    <location>
        <begin position="83"/>
        <end position="115"/>
    </location>
</feature>
<dbReference type="SMART" id="SM00248">
    <property type="entry name" value="ANK"/>
    <property type="match status" value="2"/>
</dbReference>
<evidence type="ECO:0000256" key="3">
    <source>
        <dbReference type="PROSITE-ProRule" id="PRU00023"/>
    </source>
</evidence>
<dbReference type="SUPFAM" id="SSF48403">
    <property type="entry name" value="Ankyrin repeat"/>
    <property type="match status" value="1"/>
</dbReference>
<organism evidence="4 5">
    <name type="scientific">Staurois parvus</name>
    <dbReference type="NCBI Taxonomy" id="386267"/>
    <lineage>
        <taxon>Eukaryota</taxon>
        <taxon>Metazoa</taxon>
        <taxon>Chordata</taxon>
        <taxon>Craniata</taxon>
        <taxon>Vertebrata</taxon>
        <taxon>Euteleostomi</taxon>
        <taxon>Amphibia</taxon>
        <taxon>Batrachia</taxon>
        <taxon>Anura</taxon>
        <taxon>Neobatrachia</taxon>
        <taxon>Ranoidea</taxon>
        <taxon>Ranidae</taxon>
        <taxon>Staurois</taxon>
    </lineage>
</organism>
<keyword evidence="5" id="KW-1185">Reference proteome</keyword>
<evidence type="ECO:0000313" key="4">
    <source>
        <dbReference type="EMBL" id="CAI9582333.1"/>
    </source>
</evidence>
<dbReference type="InterPro" id="IPR050889">
    <property type="entry name" value="Dendritic_Spine_Reg/Scaffold"/>
</dbReference>
<dbReference type="PANTHER" id="PTHR24166:SF48">
    <property type="entry name" value="PROTEIN VAPYRIN"/>
    <property type="match status" value="1"/>
</dbReference>
<dbReference type="Proteomes" id="UP001162483">
    <property type="component" value="Unassembled WGS sequence"/>
</dbReference>
<protein>
    <recommendedName>
        <fullName evidence="6">Ankyrin repeat domain-containing protein 45</fullName>
    </recommendedName>
</protein>
<name>A0ABN9EFY7_9NEOB</name>
<comment type="caution">
    <text evidence="4">The sequence shown here is derived from an EMBL/GenBank/DDBJ whole genome shotgun (WGS) entry which is preliminary data.</text>
</comment>
<reference evidence="4" key="1">
    <citation type="submission" date="2023-05" db="EMBL/GenBank/DDBJ databases">
        <authorList>
            <person name="Stuckert A."/>
        </authorList>
    </citation>
    <scope>NUCLEOTIDE SEQUENCE</scope>
</reference>
<dbReference type="PROSITE" id="PS50297">
    <property type="entry name" value="ANK_REP_REGION"/>
    <property type="match status" value="2"/>
</dbReference>
<accession>A0ABN9EFY7</accession>
<sequence length="141" mass="15778">METLKRASIENPVLLYTLEGNVQGLQSIFEDPAEVHHEQCSKLLLEEDLLGRSCLFLACILGRTEIVRTLLKYGANINQQTTRGYLPLHCAAAWGHLEVLKTLVELGSDIMLLNFRGEKACDVAARYNKTDCADFLLWAGK</sequence>
<gene>
    <name evidence="4" type="ORF">SPARVUS_LOCUS9644483</name>
</gene>
<evidence type="ECO:0000256" key="1">
    <source>
        <dbReference type="ARBA" id="ARBA00022737"/>
    </source>
</evidence>
<evidence type="ECO:0000256" key="2">
    <source>
        <dbReference type="ARBA" id="ARBA00023043"/>
    </source>
</evidence>
<dbReference type="InterPro" id="IPR002110">
    <property type="entry name" value="Ankyrin_rpt"/>
</dbReference>
<dbReference type="EMBL" id="CATNWA010015355">
    <property type="protein sequence ID" value="CAI9582333.1"/>
    <property type="molecule type" value="Genomic_DNA"/>
</dbReference>
<dbReference type="PROSITE" id="PS50088">
    <property type="entry name" value="ANK_REPEAT"/>
    <property type="match status" value="2"/>
</dbReference>
<evidence type="ECO:0008006" key="6">
    <source>
        <dbReference type="Google" id="ProtNLM"/>
    </source>
</evidence>
<evidence type="ECO:0000313" key="5">
    <source>
        <dbReference type="Proteomes" id="UP001162483"/>
    </source>
</evidence>
<keyword evidence="2 3" id="KW-0040">ANK repeat</keyword>
<keyword evidence="1" id="KW-0677">Repeat</keyword>